<dbReference type="AlphaFoldDB" id="A0A839FAP1"/>
<sequence length="395" mass="42773">MASTDEAALAAAFARCSDAAAADPALARRLGESLDADAFDVAMSREFGDDARLVSSAGRRADRPPLPRNERLGWPLEERRGWQPLALEWSAGGAELVWGCGEVADTLPFHEQVVAALRYRPFNRWFAQRTPLTPAFVAELEADALPLAGLILHESRCGSTLVAQALKAWPGTRVVSEPGLLDVALTAALSGMDPSTLAFRGALAALRQPAREDTRVVVKLDAWHALALGALRSLLPGVAWLFAYRTPLEVLVSHAREPGRHTVPGMLPDAWLAPPAPDAVLLPIEHAGRVLGSLCAAVVPHAQPRHLVNYAELADPSSDVLSDRIPRVFGLDPAAVDARRYAMTLAQHAKRPYEAFADDRATKNEGATTALRDIAARWMEPQYAELESIRLRDRS</sequence>
<evidence type="ECO:0000313" key="2">
    <source>
        <dbReference type="Proteomes" id="UP000550401"/>
    </source>
</evidence>
<dbReference type="Gene3D" id="3.40.50.300">
    <property type="entry name" value="P-loop containing nucleotide triphosphate hydrolases"/>
    <property type="match status" value="1"/>
</dbReference>
<accession>A0A839FAP1</accession>
<reference evidence="1 2" key="1">
    <citation type="submission" date="2020-07" db="EMBL/GenBank/DDBJ databases">
        <title>Genomic Encyclopedia of Type Strains, Phase IV (KMG-V): Genome sequencing to study the core and pangenomes of soil and plant-associated prokaryotes.</title>
        <authorList>
            <person name="Whitman W."/>
        </authorList>
    </citation>
    <scope>NUCLEOTIDE SEQUENCE [LARGE SCALE GENOMIC DNA]</scope>
    <source>
        <strain evidence="1 2">RH2WT43</strain>
    </source>
</reference>
<dbReference type="EMBL" id="JACGXL010000006">
    <property type="protein sequence ID" value="MBA8889221.1"/>
    <property type="molecule type" value="Genomic_DNA"/>
</dbReference>
<gene>
    <name evidence="1" type="ORF">FHW12_003464</name>
</gene>
<dbReference type="RefSeq" id="WP_182532268.1">
    <property type="nucleotide sequence ID" value="NZ_JACGXL010000006.1"/>
</dbReference>
<organism evidence="1 2">
    <name type="scientific">Dokdonella fugitiva</name>
    <dbReference type="NCBI Taxonomy" id="328517"/>
    <lineage>
        <taxon>Bacteria</taxon>
        <taxon>Pseudomonadati</taxon>
        <taxon>Pseudomonadota</taxon>
        <taxon>Gammaproteobacteria</taxon>
        <taxon>Lysobacterales</taxon>
        <taxon>Rhodanobacteraceae</taxon>
        <taxon>Dokdonella</taxon>
    </lineage>
</organism>
<dbReference type="SUPFAM" id="SSF52540">
    <property type="entry name" value="P-loop containing nucleoside triphosphate hydrolases"/>
    <property type="match status" value="1"/>
</dbReference>
<name>A0A839FAP1_9GAMM</name>
<proteinExistence type="predicted"/>
<comment type="caution">
    <text evidence="1">The sequence shown here is derived from an EMBL/GenBank/DDBJ whole genome shotgun (WGS) entry which is preliminary data.</text>
</comment>
<evidence type="ECO:0008006" key="3">
    <source>
        <dbReference type="Google" id="ProtNLM"/>
    </source>
</evidence>
<dbReference type="InterPro" id="IPR027417">
    <property type="entry name" value="P-loop_NTPase"/>
</dbReference>
<dbReference type="Proteomes" id="UP000550401">
    <property type="component" value="Unassembled WGS sequence"/>
</dbReference>
<evidence type="ECO:0000313" key="1">
    <source>
        <dbReference type="EMBL" id="MBA8889221.1"/>
    </source>
</evidence>
<protein>
    <recommendedName>
        <fullName evidence="3">Sulfotransferase family protein</fullName>
    </recommendedName>
</protein>
<keyword evidence="2" id="KW-1185">Reference proteome</keyword>